<protein>
    <submittedName>
        <fullName evidence="6">Family 43 glycosylhydrolase</fullName>
    </submittedName>
</protein>
<feature type="signal peptide" evidence="5">
    <location>
        <begin position="1"/>
        <end position="26"/>
    </location>
</feature>
<dbReference type="InterPro" id="IPR023296">
    <property type="entry name" value="Glyco_hydro_beta-prop_sf"/>
</dbReference>
<sequence>MPSIPRVVTAVVVALAVALIGTPALAERAPRPVLDTNFADPAVTVRGDGFVGFSTGSLVPSSHSDRPGASWQRAGSALVRLPSWAHADGDVWASDIARVQGWWVLYFAAPVRGIGEYGRCIGVARSRSAVTGFRPVGGQPLVCPSYVSTPPAEDQVPITLPGLPRAGVIDPSLVVVEGRPHLAYKTDRLPSSIRLLPLSASGLHAAAPSVELFRHDGVLENPVLIERPAGWVVLLSQGDFTRCSYRTVWRRSTDLLDWSAATSGVLLDQSSGLCGPGGADVTPLPRSRRLRLYFHAWTCHGRSTPCDPDIHRDRVRRRSQAIRPMYAAELDWVDGVPVVASFLSR</sequence>
<evidence type="ECO:0000256" key="2">
    <source>
        <dbReference type="ARBA" id="ARBA00022801"/>
    </source>
</evidence>
<accession>A0A6G7YEL9</accession>
<evidence type="ECO:0000256" key="1">
    <source>
        <dbReference type="ARBA" id="ARBA00009865"/>
    </source>
</evidence>
<keyword evidence="2 4" id="KW-0378">Hydrolase</keyword>
<comment type="similarity">
    <text evidence="1 4">Belongs to the glycosyl hydrolase 43 family.</text>
</comment>
<dbReference type="RefSeq" id="WP_166316182.1">
    <property type="nucleotide sequence ID" value="NZ_CP049866.1"/>
</dbReference>
<keyword evidence="3 4" id="KW-0326">Glycosidase</keyword>
<dbReference type="KEGG" id="npi:G7071_06080"/>
<gene>
    <name evidence="6" type="ORF">G7071_06080</name>
</gene>
<dbReference type="SUPFAM" id="SSF75005">
    <property type="entry name" value="Arabinanase/levansucrase/invertase"/>
    <property type="match status" value="1"/>
</dbReference>
<evidence type="ECO:0000256" key="5">
    <source>
        <dbReference type="SAM" id="SignalP"/>
    </source>
</evidence>
<proteinExistence type="inferred from homology"/>
<dbReference type="GO" id="GO:0005975">
    <property type="term" value="P:carbohydrate metabolic process"/>
    <property type="evidence" value="ECO:0007669"/>
    <property type="project" value="InterPro"/>
</dbReference>
<evidence type="ECO:0000256" key="4">
    <source>
        <dbReference type="RuleBase" id="RU361187"/>
    </source>
</evidence>
<dbReference type="Proteomes" id="UP000502035">
    <property type="component" value="Chromosome"/>
</dbReference>
<name>A0A6G7YEL9_9ACTN</name>
<evidence type="ECO:0000313" key="7">
    <source>
        <dbReference type="Proteomes" id="UP000502035"/>
    </source>
</evidence>
<dbReference type="Gene3D" id="2.115.10.20">
    <property type="entry name" value="Glycosyl hydrolase domain, family 43"/>
    <property type="match status" value="1"/>
</dbReference>
<keyword evidence="7" id="KW-1185">Reference proteome</keyword>
<evidence type="ECO:0000313" key="6">
    <source>
        <dbReference type="EMBL" id="QIK75057.1"/>
    </source>
</evidence>
<feature type="chain" id="PRO_5026039296" evidence="5">
    <location>
        <begin position="27"/>
        <end position="345"/>
    </location>
</feature>
<evidence type="ECO:0000256" key="3">
    <source>
        <dbReference type="ARBA" id="ARBA00023295"/>
    </source>
</evidence>
<organism evidence="6 7">
    <name type="scientific">Nocardioides piscis</name>
    <dbReference type="NCBI Taxonomy" id="2714938"/>
    <lineage>
        <taxon>Bacteria</taxon>
        <taxon>Bacillati</taxon>
        <taxon>Actinomycetota</taxon>
        <taxon>Actinomycetes</taxon>
        <taxon>Propionibacteriales</taxon>
        <taxon>Nocardioidaceae</taxon>
        <taxon>Nocardioides</taxon>
    </lineage>
</organism>
<dbReference type="Pfam" id="PF04616">
    <property type="entry name" value="Glyco_hydro_43"/>
    <property type="match status" value="1"/>
</dbReference>
<keyword evidence="5" id="KW-0732">Signal</keyword>
<reference evidence="6 7" key="1">
    <citation type="submission" date="2020-03" db="EMBL/GenBank/DDBJ databases">
        <title>Nocardioides sp. nov., isolated from fish.</title>
        <authorList>
            <person name="Hyun D.-W."/>
            <person name="Bae J.-W."/>
        </authorList>
    </citation>
    <scope>NUCLEOTIDE SEQUENCE [LARGE SCALE GENOMIC DNA]</scope>
    <source>
        <strain evidence="6 7">HDW12A</strain>
    </source>
</reference>
<dbReference type="EMBL" id="CP049866">
    <property type="protein sequence ID" value="QIK75057.1"/>
    <property type="molecule type" value="Genomic_DNA"/>
</dbReference>
<dbReference type="InterPro" id="IPR006710">
    <property type="entry name" value="Glyco_hydro_43"/>
</dbReference>
<dbReference type="AlphaFoldDB" id="A0A6G7YEL9"/>
<dbReference type="GO" id="GO:0004553">
    <property type="term" value="F:hydrolase activity, hydrolyzing O-glycosyl compounds"/>
    <property type="evidence" value="ECO:0007669"/>
    <property type="project" value="InterPro"/>
</dbReference>